<feature type="region of interest" description="Disordered" evidence="1">
    <location>
        <begin position="349"/>
        <end position="430"/>
    </location>
</feature>
<dbReference type="SUPFAM" id="SSF56808">
    <property type="entry name" value="Ribosomal protein L1"/>
    <property type="match status" value="1"/>
</dbReference>
<protein>
    <submittedName>
        <fullName evidence="2">Ribosomal protein L1p/L10e family-domain-containing protein</fullName>
    </submittedName>
</protein>
<evidence type="ECO:0000256" key="1">
    <source>
        <dbReference type="SAM" id="MobiDB-lite"/>
    </source>
</evidence>
<dbReference type="AlphaFoldDB" id="A0A6A6GAP9"/>
<feature type="compositionally biased region" description="Low complexity" evidence="1">
    <location>
        <begin position="23"/>
        <end position="37"/>
    </location>
</feature>
<evidence type="ECO:0000313" key="3">
    <source>
        <dbReference type="Proteomes" id="UP000799538"/>
    </source>
</evidence>
<dbReference type="EMBL" id="ML992507">
    <property type="protein sequence ID" value="KAF2222784.1"/>
    <property type="molecule type" value="Genomic_DNA"/>
</dbReference>
<sequence>MQQRPKPLDFFLAQKKFPSTSQRRATPRSTTLSSPTTMAPTTAVVAPAAPTRKYALDPTQTLRAATALLTKMQSDLTSRSTTGKASLLSDTDETVSEPIWLLLTTKKHISDRPRLKPGKIPLPHPLPVPVDATGAPLQKICLITTDPQRYYKDLIAHDSFPASLRPRIARVIGLTKLKSRYKSFESRRQLFSEYDVFLADDRVVTYLPKLLGKVFYATGAKRPVPVNLQGKRLETDVKGEKRVALAKGGNKSVRAAPNAETVGRELERALGSALVCLSPGTNVSVKVGTTGMAAEEVRGNIEKVVEALVETYVPKGWKNVKGVHVKGPKTTSLPIWLADELWVDEEDVLDQEPPKPLTKGERKAIKAAKRKSRDVIEDGEEVEDVAPKRRRGGDLTEEERKEKDEKAERSSKRKQQMADLKADVRQQIAV</sequence>
<dbReference type="InterPro" id="IPR050257">
    <property type="entry name" value="eL8/uL1-like"/>
</dbReference>
<proteinExistence type="predicted"/>
<reference evidence="3" key="1">
    <citation type="journal article" date="2020" name="Stud. Mycol.">
        <title>101 Dothideomycetes genomes: A test case for predicting lifestyles and emergence of pathogens.</title>
        <authorList>
            <person name="Haridas S."/>
            <person name="Albert R."/>
            <person name="Binder M."/>
            <person name="Bloem J."/>
            <person name="LaButti K."/>
            <person name="Salamov A."/>
            <person name="Andreopoulos B."/>
            <person name="Baker S."/>
            <person name="Barry K."/>
            <person name="Bills G."/>
            <person name="Bluhm B."/>
            <person name="Cannon C."/>
            <person name="Castanera R."/>
            <person name="Culley D."/>
            <person name="Daum C."/>
            <person name="Ezra D."/>
            <person name="Gonzalez J."/>
            <person name="Henrissat B."/>
            <person name="Kuo A."/>
            <person name="Liang C."/>
            <person name="Lipzen A."/>
            <person name="Lutzoni F."/>
            <person name="Magnuson J."/>
            <person name="Mondo S."/>
            <person name="Nolan M."/>
            <person name="Ohm R."/>
            <person name="Pangilinan J."/>
            <person name="Park H.-J."/>
            <person name="Ramirez L."/>
            <person name="Alfaro M."/>
            <person name="Sun H."/>
            <person name="Tritt A."/>
            <person name="Yoshinaga Y."/>
            <person name="Zwiers L.-H."/>
            <person name="Turgeon B."/>
            <person name="Goodwin S."/>
            <person name="Spatafora J."/>
            <person name="Crous P."/>
            <person name="Grigoriev I."/>
        </authorList>
    </citation>
    <scope>NUCLEOTIDE SEQUENCE [LARGE SCALE GENOMIC DNA]</scope>
    <source>
        <strain evidence="3">CECT 20119</strain>
    </source>
</reference>
<feature type="compositionally biased region" description="Basic and acidic residues" evidence="1">
    <location>
        <begin position="392"/>
        <end position="410"/>
    </location>
</feature>
<name>A0A6A6GAP9_9PEZI</name>
<dbReference type="GO" id="GO:0003723">
    <property type="term" value="F:RNA binding"/>
    <property type="evidence" value="ECO:0007669"/>
    <property type="project" value="InterPro"/>
</dbReference>
<accession>A0A6A6GAP9</accession>
<dbReference type="CDD" id="cd00403">
    <property type="entry name" value="Ribosomal_L1"/>
    <property type="match status" value="1"/>
</dbReference>
<evidence type="ECO:0000313" key="2">
    <source>
        <dbReference type="EMBL" id="KAF2222784.1"/>
    </source>
</evidence>
<gene>
    <name evidence="2" type="ORF">BDZ85DRAFT_262457</name>
</gene>
<feature type="region of interest" description="Disordered" evidence="1">
    <location>
        <begin position="1"/>
        <end position="37"/>
    </location>
</feature>
<keyword evidence="2" id="KW-0689">Ribosomal protein</keyword>
<dbReference type="PANTHER" id="PTHR23105">
    <property type="entry name" value="RIBOSOMAL PROTEIN L7AE FAMILY MEMBER"/>
    <property type="match status" value="1"/>
</dbReference>
<dbReference type="InterPro" id="IPR016095">
    <property type="entry name" value="Ribosomal_uL1_3-a/b-sand"/>
</dbReference>
<dbReference type="OrthoDB" id="10251727at2759"/>
<dbReference type="GO" id="GO:0005840">
    <property type="term" value="C:ribosome"/>
    <property type="evidence" value="ECO:0007669"/>
    <property type="project" value="UniProtKB-KW"/>
</dbReference>
<keyword evidence="2" id="KW-0687">Ribonucleoprotein</keyword>
<dbReference type="Gene3D" id="3.40.50.790">
    <property type="match status" value="1"/>
</dbReference>
<dbReference type="Pfam" id="PF00687">
    <property type="entry name" value="Ribosomal_L1"/>
    <property type="match status" value="1"/>
</dbReference>
<keyword evidence="3" id="KW-1185">Reference proteome</keyword>
<dbReference type="Proteomes" id="UP000799538">
    <property type="component" value="Unassembled WGS sequence"/>
</dbReference>
<dbReference type="InterPro" id="IPR023674">
    <property type="entry name" value="Ribosomal_uL1-like"/>
</dbReference>
<organism evidence="2 3">
    <name type="scientific">Elsinoe ampelina</name>
    <dbReference type="NCBI Taxonomy" id="302913"/>
    <lineage>
        <taxon>Eukaryota</taxon>
        <taxon>Fungi</taxon>
        <taxon>Dikarya</taxon>
        <taxon>Ascomycota</taxon>
        <taxon>Pezizomycotina</taxon>
        <taxon>Dothideomycetes</taxon>
        <taxon>Dothideomycetidae</taxon>
        <taxon>Myriangiales</taxon>
        <taxon>Elsinoaceae</taxon>
        <taxon>Elsinoe</taxon>
    </lineage>
</organism>
<dbReference type="InterPro" id="IPR028364">
    <property type="entry name" value="Ribosomal_uL1/biogenesis"/>
</dbReference>